<evidence type="ECO:0000256" key="2">
    <source>
        <dbReference type="RuleBase" id="RU363015"/>
    </source>
</evidence>
<comment type="similarity">
    <text evidence="1 2">Belongs to the LOG family.</text>
</comment>
<dbReference type="GO" id="GO:0016799">
    <property type="term" value="F:hydrolase activity, hydrolyzing N-glycosyl compounds"/>
    <property type="evidence" value="ECO:0007669"/>
    <property type="project" value="TreeGrafter"/>
</dbReference>
<dbReference type="OrthoDB" id="9801098at2"/>
<dbReference type="PANTHER" id="PTHR31223:SF70">
    <property type="entry name" value="LOG FAMILY PROTEIN YJL055W"/>
    <property type="match status" value="1"/>
</dbReference>
<sequence length="187" mass="21260">MKRIAVYCGSSLGEAHVYEKEARLLGEWLTQNRYDLVFGGGQIGLMGVVADAVLRGQGRAIGVMPDFLQDGERAHNGLTEFYTVSSMHERKLKMIELSDAFIALPGGPGTLEEISEVYSWRRIDQHQKPCVFYNVNGFYDPLAAFFSQMVSQGFLSEADYHKVLFSDSLETIHDFIRRQWEMNGYFK</sequence>
<evidence type="ECO:0000313" key="3">
    <source>
        <dbReference type="EMBL" id="RSU14787.1"/>
    </source>
</evidence>
<dbReference type="GO" id="GO:0005829">
    <property type="term" value="C:cytosol"/>
    <property type="evidence" value="ECO:0007669"/>
    <property type="project" value="TreeGrafter"/>
</dbReference>
<dbReference type="Pfam" id="PF03641">
    <property type="entry name" value="Lysine_decarbox"/>
    <property type="match status" value="1"/>
</dbReference>
<dbReference type="AlphaFoldDB" id="A0A430B365"/>
<dbReference type="NCBIfam" id="TIGR00730">
    <property type="entry name" value="Rossman fold protein, TIGR00730 family"/>
    <property type="match status" value="1"/>
</dbReference>
<comment type="caution">
    <text evidence="3">The sequence shown here is derived from an EMBL/GenBank/DDBJ whole genome shotgun (WGS) entry which is preliminary data.</text>
</comment>
<proteinExistence type="inferred from homology"/>
<name>A0A430B365_9ENTE</name>
<reference evidence="3 4" key="1">
    <citation type="submission" date="2017-05" db="EMBL/GenBank/DDBJ databases">
        <title>Vagococcus spp. assemblies.</title>
        <authorList>
            <person name="Gulvik C.A."/>
        </authorList>
    </citation>
    <scope>NUCLEOTIDE SEQUENCE [LARGE SCALE GENOMIC DNA]</scope>
    <source>
        <strain evidence="3 4">LMG 24798</strain>
    </source>
</reference>
<dbReference type="EMBL" id="NGKC01000001">
    <property type="protein sequence ID" value="RSU14787.1"/>
    <property type="molecule type" value="Genomic_DNA"/>
</dbReference>
<dbReference type="PANTHER" id="PTHR31223">
    <property type="entry name" value="LOG FAMILY PROTEIN YJL055W"/>
    <property type="match status" value="1"/>
</dbReference>
<accession>A0A430B365</accession>
<dbReference type="EC" id="3.2.2.n1" evidence="2"/>
<organism evidence="3 4">
    <name type="scientific">Vagococcus acidifermentans</name>
    <dbReference type="NCBI Taxonomy" id="564710"/>
    <lineage>
        <taxon>Bacteria</taxon>
        <taxon>Bacillati</taxon>
        <taxon>Bacillota</taxon>
        <taxon>Bacilli</taxon>
        <taxon>Lactobacillales</taxon>
        <taxon>Enterococcaceae</taxon>
        <taxon>Vagococcus</taxon>
    </lineage>
</organism>
<dbReference type="SUPFAM" id="SSF102405">
    <property type="entry name" value="MCP/YpsA-like"/>
    <property type="match status" value="1"/>
</dbReference>
<dbReference type="RefSeq" id="WP_126811876.1">
    <property type="nucleotide sequence ID" value="NZ_NGKC01000001.1"/>
</dbReference>
<keyword evidence="2" id="KW-0203">Cytokinin biosynthesis</keyword>
<dbReference type="InterPro" id="IPR005269">
    <property type="entry name" value="LOG"/>
</dbReference>
<gene>
    <name evidence="3" type="ORF">CBF27_02080</name>
</gene>
<evidence type="ECO:0000313" key="4">
    <source>
        <dbReference type="Proteomes" id="UP000286773"/>
    </source>
</evidence>
<dbReference type="InterPro" id="IPR031100">
    <property type="entry name" value="LOG_fam"/>
</dbReference>
<keyword evidence="2" id="KW-0378">Hydrolase</keyword>
<dbReference type="Proteomes" id="UP000286773">
    <property type="component" value="Unassembled WGS sequence"/>
</dbReference>
<evidence type="ECO:0000256" key="1">
    <source>
        <dbReference type="ARBA" id="ARBA00006763"/>
    </source>
</evidence>
<dbReference type="GO" id="GO:0009691">
    <property type="term" value="P:cytokinin biosynthetic process"/>
    <property type="evidence" value="ECO:0007669"/>
    <property type="project" value="UniProtKB-UniRule"/>
</dbReference>
<dbReference type="Gene3D" id="3.40.50.450">
    <property type="match status" value="1"/>
</dbReference>
<protein>
    <recommendedName>
        <fullName evidence="2">Cytokinin riboside 5'-monophosphate phosphoribohydrolase</fullName>
        <ecNumber evidence="2">3.2.2.n1</ecNumber>
    </recommendedName>
</protein>
<keyword evidence="4" id="KW-1185">Reference proteome</keyword>